<evidence type="ECO:0000256" key="1">
    <source>
        <dbReference type="ARBA" id="ARBA00004201"/>
    </source>
</evidence>
<dbReference type="PROSITE" id="PS50084">
    <property type="entry name" value="KH_TYPE_1"/>
    <property type="match status" value="3"/>
</dbReference>
<dbReference type="GO" id="GO:0010494">
    <property type="term" value="C:cytoplasmic stress granule"/>
    <property type="evidence" value="ECO:0007669"/>
    <property type="project" value="UniProtKB-SubCell"/>
</dbReference>
<dbReference type="Gene3D" id="3.30.1370.10">
    <property type="entry name" value="K Homology domain, type 1"/>
    <property type="match status" value="2"/>
</dbReference>
<dbReference type="PROSITE" id="PS50102">
    <property type="entry name" value="RRM"/>
    <property type="match status" value="1"/>
</dbReference>
<comment type="similarity">
    <text evidence="3">Belongs to the RRM IMP/VICKZ family.</text>
</comment>
<gene>
    <name evidence="12" type="ORF">TREES_T100000363</name>
</gene>
<dbReference type="InterPro" id="IPR012677">
    <property type="entry name" value="Nucleotide-bd_a/b_plait_sf"/>
</dbReference>
<keyword evidence="10" id="KW-0472">Membrane</keyword>
<evidence type="ECO:0000259" key="11">
    <source>
        <dbReference type="PROSITE" id="PS50102"/>
    </source>
</evidence>
<keyword evidence="13" id="KW-1185">Reference proteome</keyword>
<dbReference type="InterPro" id="IPR004088">
    <property type="entry name" value="KH_dom_type_1"/>
</dbReference>
<dbReference type="STRING" id="246437.L9KXE3"/>
<keyword evidence="10" id="KW-0812">Transmembrane</keyword>
<protein>
    <submittedName>
        <fullName evidence="12">Insulin-like growth factor 2 mRNA-binding protein 3</fullName>
    </submittedName>
</protein>
<evidence type="ECO:0000256" key="10">
    <source>
        <dbReference type="SAM" id="Phobius"/>
    </source>
</evidence>
<keyword evidence="7" id="KW-0810">Translation regulation</keyword>
<sequence length="644" mass="71247">MSNRRRHTGSRANPDPNTCLGVFGLSLYTTERDLREVFSRYGPLSGVNVVYDQRTGRSRGFAFVYFERIDDSKESGHSLTLELMFSGTVVAEVVVAAVVAVVEVVADVKILTTYDRGYDRGYDRYEDYDYRYSENAAPSDLESIFKDAKIPVSGPFLVKTGYAFVDCPDESWALKAIEALSGKTELHGKPIEVEHSVPKRQRALDKLNGFQLENFTLKVAYIPDEVAAQQNPLQQPRGRRGLGQRGSPRQGSPGSVSKQKPCDLPLRLLVPTQFVGAIIGKEGATIRNITKQTQSKIDVHRKENAGAAEKSITILSTPEGTSAACKSILEIMYKEAQDIKFTEEIPLKILAHNNFVGRLIGKEGRNLKKIEQDTDTKITISPLQELTLYNPERTITVKGNVETCAKAEEEIMKKIRESYENDIASMNLQAHLIPGLNLNALGLFPPTSGIPPPTSGPPSAMTPPYPQFEQSETETVHLFIPALSVGAIIGKQGQHIKQLSRFAGASIKAQGRIYGKIKEENFVSPKEEVKLEAHIRVPSFAAGRVIGKGGKTASTSAKPVRWYERESIERLAENSGAANAQNYRLCMAKDCGDFIASWALHIREVGIWALHQVLLLVFLLLLFRRGMKEVLCERHVLVGRSSPP</sequence>
<dbReference type="Pfam" id="PF00013">
    <property type="entry name" value="KH_1"/>
    <property type="match status" value="3"/>
</dbReference>
<evidence type="ECO:0000256" key="3">
    <source>
        <dbReference type="ARBA" id="ARBA00009094"/>
    </source>
</evidence>
<accession>L9KXE3</accession>
<dbReference type="FunFam" id="3.30.1370.10:FF:000026">
    <property type="entry name" value="Insulin-like growth factor 2 mRNA-binding protein 3"/>
    <property type="match status" value="1"/>
</dbReference>
<organism evidence="12 13">
    <name type="scientific">Tupaia chinensis</name>
    <name type="common">Chinese tree shrew</name>
    <name type="synonym">Tupaia belangeri chinensis</name>
    <dbReference type="NCBI Taxonomy" id="246437"/>
    <lineage>
        <taxon>Eukaryota</taxon>
        <taxon>Metazoa</taxon>
        <taxon>Chordata</taxon>
        <taxon>Craniata</taxon>
        <taxon>Vertebrata</taxon>
        <taxon>Euteleostomi</taxon>
        <taxon>Mammalia</taxon>
        <taxon>Eutheria</taxon>
        <taxon>Euarchontoglires</taxon>
        <taxon>Scandentia</taxon>
        <taxon>Tupaiidae</taxon>
        <taxon>Tupaia</taxon>
    </lineage>
</organism>
<dbReference type="PANTHER" id="PTHR10288">
    <property type="entry name" value="KH DOMAIN CONTAINING RNA BINDING PROTEIN"/>
    <property type="match status" value="1"/>
</dbReference>
<dbReference type="InterPro" id="IPR035979">
    <property type="entry name" value="RBD_domain_sf"/>
</dbReference>
<dbReference type="InterPro" id="IPR000504">
    <property type="entry name" value="RRM_dom"/>
</dbReference>
<dbReference type="AlphaFoldDB" id="L9KXE3"/>
<dbReference type="InParanoid" id="L9KXE3"/>
<keyword evidence="4" id="KW-0813">Transport</keyword>
<evidence type="ECO:0000313" key="13">
    <source>
        <dbReference type="Proteomes" id="UP000011518"/>
    </source>
</evidence>
<feature type="region of interest" description="Disordered" evidence="9">
    <location>
        <begin position="228"/>
        <end position="260"/>
    </location>
</feature>
<keyword evidence="10" id="KW-1133">Transmembrane helix</keyword>
<dbReference type="GO" id="GO:0000932">
    <property type="term" value="C:P-body"/>
    <property type="evidence" value="ECO:0007669"/>
    <property type="project" value="UniProtKB-SubCell"/>
</dbReference>
<evidence type="ECO:0000256" key="9">
    <source>
        <dbReference type="SAM" id="MobiDB-lite"/>
    </source>
</evidence>
<evidence type="ECO:0000313" key="12">
    <source>
        <dbReference type="EMBL" id="ELW67590.1"/>
    </source>
</evidence>
<keyword evidence="8" id="KW-0694">RNA-binding</keyword>
<evidence type="ECO:0000256" key="6">
    <source>
        <dbReference type="ARBA" id="ARBA00022816"/>
    </source>
</evidence>
<dbReference type="EMBL" id="KB320606">
    <property type="protein sequence ID" value="ELW67590.1"/>
    <property type="molecule type" value="Genomic_DNA"/>
</dbReference>
<dbReference type="SMART" id="SM00360">
    <property type="entry name" value="RRM"/>
    <property type="match status" value="2"/>
</dbReference>
<dbReference type="Gene3D" id="3.30.70.330">
    <property type="match status" value="2"/>
</dbReference>
<evidence type="ECO:0000256" key="8">
    <source>
        <dbReference type="PROSITE-ProRule" id="PRU00176"/>
    </source>
</evidence>
<comment type="subcellular location">
    <subcellularLocation>
        <location evidence="1">Cytoplasm</location>
        <location evidence="1">P-body</location>
    </subcellularLocation>
    <subcellularLocation>
        <location evidence="2">Cytoplasm</location>
        <location evidence="2">Stress granule</location>
    </subcellularLocation>
</comment>
<dbReference type="CDD" id="cd22492">
    <property type="entry name" value="KH-I_IGF2BP3_rpt1"/>
    <property type="match status" value="1"/>
</dbReference>
<name>L9KXE3_TUPCH</name>
<dbReference type="InterPro" id="IPR036612">
    <property type="entry name" value="KH_dom_type_1_sf"/>
</dbReference>
<dbReference type="GO" id="GO:0003730">
    <property type="term" value="F:mRNA 3'-UTR binding"/>
    <property type="evidence" value="ECO:0007669"/>
    <property type="project" value="UniProtKB-ARBA"/>
</dbReference>
<dbReference type="Gene3D" id="3.30.310.210">
    <property type="match status" value="2"/>
</dbReference>
<proteinExistence type="inferred from homology"/>
<dbReference type="SMART" id="SM00322">
    <property type="entry name" value="KH"/>
    <property type="match status" value="3"/>
</dbReference>
<reference evidence="13" key="1">
    <citation type="submission" date="2012-07" db="EMBL/GenBank/DDBJ databases">
        <title>Genome of the Chinese tree shrew, a rising model animal genetically related to primates.</title>
        <authorList>
            <person name="Zhang G."/>
            <person name="Fan Y."/>
            <person name="Yao Y."/>
            <person name="Huang Z."/>
        </authorList>
    </citation>
    <scope>NUCLEOTIDE SEQUENCE [LARGE SCALE GENOMIC DNA]</scope>
</reference>
<keyword evidence="5" id="KW-0677">Repeat</keyword>
<dbReference type="SUPFAM" id="SSF54928">
    <property type="entry name" value="RNA-binding domain, RBD"/>
    <property type="match status" value="2"/>
</dbReference>
<evidence type="ECO:0000256" key="2">
    <source>
        <dbReference type="ARBA" id="ARBA00004210"/>
    </source>
</evidence>
<dbReference type="GO" id="GO:0006417">
    <property type="term" value="P:regulation of translation"/>
    <property type="evidence" value="ECO:0007669"/>
    <property type="project" value="UniProtKB-KW"/>
</dbReference>
<evidence type="ECO:0000256" key="5">
    <source>
        <dbReference type="ARBA" id="ARBA00022737"/>
    </source>
</evidence>
<evidence type="ECO:0000256" key="4">
    <source>
        <dbReference type="ARBA" id="ARBA00022448"/>
    </source>
</evidence>
<dbReference type="Proteomes" id="UP000011518">
    <property type="component" value="Unassembled WGS sequence"/>
</dbReference>
<feature type="domain" description="RRM" evidence="11">
    <location>
        <begin position="18"/>
        <end position="88"/>
    </location>
</feature>
<evidence type="ECO:0000256" key="7">
    <source>
        <dbReference type="ARBA" id="ARBA00022845"/>
    </source>
</evidence>
<dbReference type="GO" id="GO:0051028">
    <property type="term" value="P:mRNA transport"/>
    <property type="evidence" value="ECO:0007669"/>
    <property type="project" value="UniProtKB-KW"/>
</dbReference>
<dbReference type="SUPFAM" id="SSF54791">
    <property type="entry name" value="Eukaryotic type KH-domain (KH-domain type I)"/>
    <property type="match status" value="3"/>
</dbReference>
<dbReference type="Pfam" id="PF00076">
    <property type="entry name" value="RRM_1"/>
    <property type="match status" value="1"/>
</dbReference>
<feature type="transmembrane region" description="Helical" evidence="10">
    <location>
        <begin position="605"/>
        <end position="623"/>
    </location>
</feature>
<dbReference type="InterPro" id="IPR004087">
    <property type="entry name" value="KH_dom"/>
</dbReference>
<keyword evidence="6" id="KW-0509">mRNA transport</keyword>
<reference evidence="13" key="2">
    <citation type="journal article" date="2013" name="Nat. Commun.">
        <title>Genome of the Chinese tree shrew.</title>
        <authorList>
            <person name="Fan Y."/>
            <person name="Huang Z.Y."/>
            <person name="Cao C.C."/>
            <person name="Chen C.S."/>
            <person name="Chen Y.X."/>
            <person name="Fan D.D."/>
            <person name="He J."/>
            <person name="Hou H.L."/>
            <person name="Hu L."/>
            <person name="Hu X.T."/>
            <person name="Jiang X.T."/>
            <person name="Lai R."/>
            <person name="Lang Y.S."/>
            <person name="Liang B."/>
            <person name="Liao S.G."/>
            <person name="Mu D."/>
            <person name="Ma Y.Y."/>
            <person name="Niu Y.Y."/>
            <person name="Sun X.Q."/>
            <person name="Xia J.Q."/>
            <person name="Xiao J."/>
            <person name="Xiong Z.Q."/>
            <person name="Xu L."/>
            <person name="Yang L."/>
            <person name="Zhang Y."/>
            <person name="Zhao W."/>
            <person name="Zhao X.D."/>
            <person name="Zheng Y.T."/>
            <person name="Zhou J.M."/>
            <person name="Zhu Y.B."/>
            <person name="Zhang G.J."/>
            <person name="Wang J."/>
            <person name="Yao Y.G."/>
        </authorList>
    </citation>
    <scope>NUCLEOTIDE SEQUENCE [LARGE SCALE GENOMIC DNA]</scope>
</reference>